<reference evidence="1 2" key="1">
    <citation type="submission" date="2021-01" db="EMBL/GenBank/DDBJ databases">
        <title>Genomic Encyclopedia of Type Strains, Phase IV (KMG-IV): sequencing the most valuable type-strain genomes for metagenomic binning, comparative biology and taxonomic classification.</title>
        <authorList>
            <person name="Goeker M."/>
        </authorList>
    </citation>
    <scope>NUCLEOTIDE SEQUENCE [LARGE SCALE GENOMIC DNA]</scope>
    <source>
        <strain evidence="1 2">DSM 24834</strain>
    </source>
</reference>
<evidence type="ECO:0000313" key="1">
    <source>
        <dbReference type="EMBL" id="MBM7584210.1"/>
    </source>
</evidence>
<gene>
    <name evidence="1" type="ORF">JOC86_000747</name>
</gene>
<proteinExistence type="predicted"/>
<organism evidence="1 2">
    <name type="scientific">Rossellomorea pakistanensis</name>
    <dbReference type="NCBI Taxonomy" id="992288"/>
    <lineage>
        <taxon>Bacteria</taxon>
        <taxon>Bacillati</taxon>
        <taxon>Bacillota</taxon>
        <taxon>Bacilli</taxon>
        <taxon>Bacillales</taxon>
        <taxon>Bacillaceae</taxon>
        <taxon>Rossellomorea</taxon>
    </lineage>
</organism>
<protein>
    <submittedName>
        <fullName evidence="1">Uncharacterized protein</fullName>
    </submittedName>
</protein>
<sequence>MNDDKLLLQSYNQLWNNRTLPIDTQAPLTVLLDAITRELLDENSHPRVRKAKEVKFFFAIKRISASALPSEVKLQLINLHIQVLTQLRE</sequence>
<dbReference type="Proteomes" id="UP001646157">
    <property type="component" value="Unassembled WGS sequence"/>
</dbReference>
<keyword evidence="2" id="KW-1185">Reference proteome</keyword>
<name>A0ABS2N8M3_9BACI</name>
<comment type="caution">
    <text evidence="1">The sequence shown here is derived from an EMBL/GenBank/DDBJ whole genome shotgun (WGS) entry which is preliminary data.</text>
</comment>
<accession>A0ABS2N8M3</accession>
<dbReference type="EMBL" id="JAFBDZ010000001">
    <property type="protein sequence ID" value="MBM7584210.1"/>
    <property type="molecule type" value="Genomic_DNA"/>
</dbReference>
<dbReference type="RefSeq" id="WP_205168392.1">
    <property type="nucleotide sequence ID" value="NZ_JAFBDZ010000001.1"/>
</dbReference>
<evidence type="ECO:0000313" key="2">
    <source>
        <dbReference type="Proteomes" id="UP001646157"/>
    </source>
</evidence>